<keyword evidence="5" id="KW-0833">Ubl conjugation pathway</keyword>
<dbReference type="Pfam" id="PF00443">
    <property type="entry name" value="UCH"/>
    <property type="match status" value="1"/>
</dbReference>
<keyword evidence="8" id="KW-1133">Transmembrane helix</keyword>
<organism evidence="10 11">
    <name type="scientific">Priapulus caudatus</name>
    <name type="common">Priapulid worm</name>
    <dbReference type="NCBI Taxonomy" id="37621"/>
    <lineage>
        <taxon>Eukaryota</taxon>
        <taxon>Metazoa</taxon>
        <taxon>Ecdysozoa</taxon>
        <taxon>Scalidophora</taxon>
        <taxon>Priapulida</taxon>
        <taxon>Priapulimorpha</taxon>
        <taxon>Priapulimorphida</taxon>
        <taxon>Priapulidae</taxon>
        <taxon>Priapulus</taxon>
    </lineage>
</organism>
<dbReference type="PROSITE" id="PS00972">
    <property type="entry name" value="USP_1"/>
    <property type="match status" value="1"/>
</dbReference>
<evidence type="ECO:0000259" key="9">
    <source>
        <dbReference type="PROSITE" id="PS50235"/>
    </source>
</evidence>
<dbReference type="EC" id="3.4.19.12" evidence="3"/>
<evidence type="ECO:0000256" key="6">
    <source>
        <dbReference type="ARBA" id="ARBA00022801"/>
    </source>
</evidence>
<gene>
    <name evidence="11" type="primary">LOC106804847</name>
</gene>
<name>A0ABM1DP17_PRICU</name>
<keyword evidence="10" id="KW-1185">Reference proteome</keyword>
<keyword evidence="6" id="KW-0378">Hydrolase</keyword>
<keyword evidence="8" id="KW-0812">Transmembrane</keyword>
<evidence type="ECO:0000313" key="10">
    <source>
        <dbReference type="Proteomes" id="UP000695022"/>
    </source>
</evidence>
<evidence type="ECO:0000256" key="4">
    <source>
        <dbReference type="ARBA" id="ARBA00022670"/>
    </source>
</evidence>
<comment type="similarity">
    <text evidence="2">Belongs to the peptidase C19 family.</text>
</comment>
<dbReference type="GeneID" id="106804847"/>
<dbReference type="PROSITE" id="PS00973">
    <property type="entry name" value="USP_2"/>
    <property type="match status" value="1"/>
</dbReference>
<keyword evidence="8" id="KW-0472">Membrane</keyword>
<comment type="catalytic activity">
    <reaction evidence="1">
        <text>Thiol-dependent hydrolysis of ester, thioester, amide, peptide and isopeptide bonds formed by the C-terminal Gly of ubiquitin (a 76-residue protein attached to proteins as an intracellular targeting signal).</text>
        <dbReference type="EC" id="3.4.19.12"/>
    </reaction>
</comment>
<dbReference type="PROSITE" id="PS50235">
    <property type="entry name" value="USP_3"/>
    <property type="match status" value="1"/>
</dbReference>
<evidence type="ECO:0000256" key="2">
    <source>
        <dbReference type="ARBA" id="ARBA00009085"/>
    </source>
</evidence>
<dbReference type="Proteomes" id="UP000695022">
    <property type="component" value="Unplaced"/>
</dbReference>
<reference evidence="11" key="1">
    <citation type="submission" date="2025-08" db="UniProtKB">
        <authorList>
            <consortium name="RefSeq"/>
        </authorList>
    </citation>
    <scope>IDENTIFICATION</scope>
</reference>
<proteinExistence type="inferred from homology"/>
<dbReference type="RefSeq" id="XP_014661688.1">
    <property type="nucleotide sequence ID" value="XM_014806202.1"/>
</dbReference>
<dbReference type="InterPro" id="IPR050164">
    <property type="entry name" value="Peptidase_C19"/>
</dbReference>
<dbReference type="PANTHER" id="PTHR24006">
    <property type="entry name" value="UBIQUITIN CARBOXYL-TERMINAL HYDROLASE"/>
    <property type="match status" value="1"/>
</dbReference>
<dbReference type="InterPro" id="IPR018200">
    <property type="entry name" value="USP_CS"/>
</dbReference>
<dbReference type="InterPro" id="IPR001394">
    <property type="entry name" value="Peptidase_C19_UCH"/>
</dbReference>
<accession>A0ABM1DP17</accession>
<evidence type="ECO:0000313" key="11">
    <source>
        <dbReference type="RefSeq" id="XP_014661688.1"/>
    </source>
</evidence>
<protein>
    <recommendedName>
        <fullName evidence="3">ubiquitinyl hydrolase 1</fullName>
        <ecNumber evidence="3">3.4.19.12</ecNumber>
    </recommendedName>
</protein>
<sequence length="320" mass="34445">MGDNHRDILLLGSCAAAVIVGAYVFWGPSVYSGKKRSKKDVPGLLNLGNTCFVNAVLQALAACPGLVHWLGDRVDERIGEDHHGLFAHSLVKLLRELNNEGADPERAYYQPAAILAALRGRGWVIAHGEQDAHELLHVLTATLDEDLTPTPAVVPLFDVHSLQVGTFNACGVDVITRARTSLPRLSTQRASLPFRGLLASQMICKQCSHKLPVRYESFDSLSLNIPNQLWVRDHCVDSTKAASSSKPLKLKTVTDLTCLSSQVGSVLGQGALPLSAGLPLMAGLPLKVAPPSAAGSVFRLQAVVQHLGDVFSGHFITYRR</sequence>
<dbReference type="SUPFAM" id="SSF54001">
    <property type="entry name" value="Cysteine proteinases"/>
    <property type="match status" value="1"/>
</dbReference>
<keyword evidence="7" id="KW-0788">Thiol protease</keyword>
<evidence type="ECO:0000256" key="7">
    <source>
        <dbReference type="ARBA" id="ARBA00022807"/>
    </source>
</evidence>
<dbReference type="InterPro" id="IPR028889">
    <property type="entry name" value="USP"/>
</dbReference>
<keyword evidence="4" id="KW-0645">Protease</keyword>
<evidence type="ECO:0000256" key="8">
    <source>
        <dbReference type="SAM" id="Phobius"/>
    </source>
</evidence>
<dbReference type="PANTHER" id="PTHR24006:SF888">
    <property type="entry name" value="UBIQUITIN CARBOXYL-TERMINAL HYDROLASE 30"/>
    <property type="match status" value="1"/>
</dbReference>
<dbReference type="InterPro" id="IPR038765">
    <property type="entry name" value="Papain-like_cys_pep_sf"/>
</dbReference>
<evidence type="ECO:0000256" key="5">
    <source>
        <dbReference type="ARBA" id="ARBA00022786"/>
    </source>
</evidence>
<evidence type="ECO:0000256" key="1">
    <source>
        <dbReference type="ARBA" id="ARBA00000707"/>
    </source>
</evidence>
<feature type="transmembrane region" description="Helical" evidence="8">
    <location>
        <begin position="7"/>
        <end position="26"/>
    </location>
</feature>
<evidence type="ECO:0000256" key="3">
    <source>
        <dbReference type="ARBA" id="ARBA00012759"/>
    </source>
</evidence>
<dbReference type="Gene3D" id="3.90.70.10">
    <property type="entry name" value="Cysteine proteinases"/>
    <property type="match status" value="1"/>
</dbReference>
<feature type="domain" description="USP" evidence="9">
    <location>
        <begin position="42"/>
        <end position="320"/>
    </location>
</feature>